<dbReference type="SMART" id="SM00895">
    <property type="entry name" value="FCD"/>
    <property type="match status" value="1"/>
</dbReference>
<gene>
    <name evidence="5" type="ORF">SGM_4779</name>
</gene>
<name>F3NNR5_9ACTN</name>
<dbReference type="Pfam" id="PF07729">
    <property type="entry name" value="FCD"/>
    <property type="match status" value="1"/>
</dbReference>
<dbReference type="Proteomes" id="UP000003022">
    <property type="component" value="Unassembled WGS sequence"/>
</dbReference>
<dbReference type="GO" id="GO:0003700">
    <property type="term" value="F:DNA-binding transcription factor activity"/>
    <property type="evidence" value="ECO:0007669"/>
    <property type="project" value="InterPro"/>
</dbReference>
<keyword evidence="3" id="KW-0804">Transcription</keyword>
<dbReference type="eggNOG" id="COG2186">
    <property type="taxonomic scope" value="Bacteria"/>
</dbReference>
<evidence type="ECO:0000256" key="1">
    <source>
        <dbReference type="ARBA" id="ARBA00023015"/>
    </source>
</evidence>
<dbReference type="PROSITE" id="PS50949">
    <property type="entry name" value="HTH_GNTR"/>
    <property type="match status" value="1"/>
</dbReference>
<dbReference type="Gene3D" id="1.10.10.10">
    <property type="entry name" value="Winged helix-like DNA-binding domain superfamily/Winged helix DNA-binding domain"/>
    <property type="match status" value="1"/>
</dbReference>
<evidence type="ECO:0000313" key="5">
    <source>
        <dbReference type="EMBL" id="EGG44727.1"/>
    </source>
</evidence>
<dbReference type="InterPro" id="IPR008920">
    <property type="entry name" value="TF_FadR/GntR_C"/>
</dbReference>
<dbReference type="STRING" id="996637.SGM_4779"/>
<dbReference type="Gene3D" id="1.20.120.530">
    <property type="entry name" value="GntR ligand-binding domain-like"/>
    <property type="match status" value="1"/>
</dbReference>
<keyword evidence="2" id="KW-0238">DNA-binding</keyword>
<evidence type="ECO:0000313" key="6">
    <source>
        <dbReference type="Proteomes" id="UP000003022"/>
    </source>
</evidence>
<dbReference type="SUPFAM" id="SSF48008">
    <property type="entry name" value="GntR ligand-binding domain-like"/>
    <property type="match status" value="1"/>
</dbReference>
<sequence>MRRSERSPFRVLFTKALKAVENSADKGVVTTLAQTMMTAARSADSGLAGPGELDRYPFAESPAVERVGAPVWETPDPELGRVGRRAAGSRGRGLHGQLVQQLGQMIVSGDLGADRPLVPEEIGQRFEVSRTVVRESLRVLEAKGLVSARPNVGTRVRPVSDWNLLDPDIIEWRAFGPQRDDQRRELSELRWTIEPLAARLAAGHGREDVQQRLGDMVEIMGHAMAQGDALTFARADAEFHTLLIQVAGNRMLEHLSGIVSAALQVSGGPIAGCDRPTEASLTHHARIVDALAEGDGAGAEVAMRQLLTTHPEVERVVPAPREH</sequence>
<keyword evidence="1" id="KW-0805">Transcription regulation</keyword>
<dbReference type="SUPFAM" id="SSF46785">
    <property type="entry name" value="Winged helix' DNA-binding domain"/>
    <property type="match status" value="1"/>
</dbReference>
<dbReference type="AlphaFoldDB" id="F3NNR5"/>
<dbReference type="SMART" id="SM00345">
    <property type="entry name" value="HTH_GNTR"/>
    <property type="match status" value="1"/>
</dbReference>
<keyword evidence="6" id="KW-1185">Reference proteome</keyword>
<dbReference type="PANTHER" id="PTHR43537:SF44">
    <property type="entry name" value="GNTR FAMILY REGULATORY PROTEIN"/>
    <property type="match status" value="1"/>
</dbReference>
<dbReference type="CDD" id="cd07377">
    <property type="entry name" value="WHTH_GntR"/>
    <property type="match status" value="1"/>
</dbReference>
<proteinExistence type="predicted"/>
<dbReference type="InterPro" id="IPR000524">
    <property type="entry name" value="Tscrpt_reg_HTH_GntR"/>
</dbReference>
<dbReference type="PANTHER" id="PTHR43537">
    <property type="entry name" value="TRANSCRIPTIONAL REGULATOR, GNTR FAMILY"/>
    <property type="match status" value="1"/>
</dbReference>
<accession>F3NNR5</accession>
<evidence type="ECO:0000256" key="3">
    <source>
        <dbReference type="ARBA" id="ARBA00023163"/>
    </source>
</evidence>
<feature type="domain" description="HTH gntR-type" evidence="4">
    <location>
        <begin position="92"/>
        <end position="159"/>
    </location>
</feature>
<dbReference type="InterPro" id="IPR036388">
    <property type="entry name" value="WH-like_DNA-bd_sf"/>
</dbReference>
<comment type="caution">
    <text evidence="5">The sequence shown here is derived from an EMBL/GenBank/DDBJ whole genome shotgun (WGS) entry which is preliminary data.</text>
</comment>
<dbReference type="InterPro" id="IPR036390">
    <property type="entry name" value="WH_DNA-bd_sf"/>
</dbReference>
<dbReference type="GO" id="GO:0003677">
    <property type="term" value="F:DNA binding"/>
    <property type="evidence" value="ECO:0007669"/>
    <property type="project" value="UniProtKB-KW"/>
</dbReference>
<dbReference type="InterPro" id="IPR011711">
    <property type="entry name" value="GntR_C"/>
</dbReference>
<organism evidence="5 6">
    <name type="scientific">Streptomyces griseoaurantiacus M045</name>
    <dbReference type="NCBI Taxonomy" id="996637"/>
    <lineage>
        <taxon>Bacteria</taxon>
        <taxon>Bacillati</taxon>
        <taxon>Actinomycetota</taxon>
        <taxon>Actinomycetes</taxon>
        <taxon>Kitasatosporales</taxon>
        <taxon>Streptomycetaceae</taxon>
        <taxon>Streptomyces</taxon>
        <taxon>Streptomyces aurantiacus group</taxon>
    </lineage>
</organism>
<evidence type="ECO:0000256" key="2">
    <source>
        <dbReference type="ARBA" id="ARBA00023125"/>
    </source>
</evidence>
<evidence type="ECO:0000259" key="4">
    <source>
        <dbReference type="PROSITE" id="PS50949"/>
    </source>
</evidence>
<dbReference type="FunFam" id="1.10.10.10:FF:000120">
    <property type="entry name" value="GntR family transcriptional regulator"/>
    <property type="match status" value="1"/>
</dbReference>
<reference evidence="5 6" key="1">
    <citation type="journal article" date="2011" name="J. Bacteriol.">
        <title>Draft genome sequence of the marine bacterium Streptomyces griseoaurantiacus M045, which produces novel manumycin-type antibiotics with a pABA core component.</title>
        <authorList>
            <person name="Li F."/>
            <person name="Jiang P."/>
            <person name="Zheng H."/>
            <person name="Wang S."/>
            <person name="Zhao G."/>
            <person name="Qin S."/>
            <person name="Liu Z."/>
        </authorList>
    </citation>
    <scope>NUCLEOTIDE SEQUENCE [LARGE SCALE GENOMIC DNA]</scope>
    <source>
        <strain evidence="5 6">M045</strain>
    </source>
</reference>
<dbReference type="Pfam" id="PF00392">
    <property type="entry name" value="GntR"/>
    <property type="match status" value="1"/>
</dbReference>
<protein>
    <submittedName>
        <fullName evidence="5">Sporulation transcription factor, WhiH</fullName>
    </submittedName>
</protein>
<dbReference type="EMBL" id="AEYX01000042">
    <property type="protein sequence ID" value="EGG44727.1"/>
    <property type="molecule type" value="Genomic_DNA"/>
</dbReference>